<dbReference type="PROSITE" id="PS51194">
    <property type="entry name" value="HELICASE_CTER"/>
    <property type="match status" value="1"/>
</dbReference>
<dbReference type="InterPro" id="IPR050079">
    <property type="entry name" value="DEAD_box_RNA_helicase"/>
</dbReference>
<dbReference type="PANTHER" id="PTHR47959:SF1">
    <property type="entry name" value="ATP-DEPENDENT RNA HELICASE DBPA"/>
    <property type="match status" value="1"/>
</dbReference>
<sequence>MFSRFCKLCPQTTNVQFVKLQRCYLGFAQNPDETKFPSAAQFTLTSATMPSRLQEVLQNIVNMDSLVQVSSDKLHHVLVSQKFMRVGSSNKPVELLKYIKPKVANKEPVIVFSNSNNTCGWVNMFLKRSNINTVHLSGTMPMYTRNGMYADFKSGRCNVLCTTNAGSRGLDTVAVKHVLNFEFPFDTADYIHRCGRTGRVGSVKDCRVTNFISTPAEITLVRRIEKATRKMKPIPICNIYETQEDNTYEEPLDLNVDANETAEQEFSIPY</sequence>
<evidence type="ECO:0000313" key="6">
    <source>
        <dbReference type="EMBL" id="EFN78418.1"/>
    </source>
</evidence>
<proteinExistence type="predicted"/>
<organism evidence="7">
    <name type="scientific">Harpegnathos saltator</name>
    <name type="common">Jerdon's jumping ant</name>
    <dbReference type="NCBI Taxonomy" id="610380"/>
    <lineage>
        <taxon>Eukaryota</taxon>
        <taxon>Metazoa</taxon>
        <taxon>Ecdysozoa</taxon>
        <taxon>Arthropoda</taxon>
        <taxon>Hexapoda</taxon>
        <taxon>Insecta</taxon>
        <taxon>Pterygota</taxon>
        <taxon>Neoptera</taxon>
        <taxon>Endopterygota</taxon>
        <taxon>Hymenoptera</taxon>
        <taxon>Apocrita</taxon>
        <taxon>Aculeata</taxon>
        <taxon>Formicoidea</taxon>
        <taxon>Formicidae</taxon>
        <taxon>Ponerinae</taxon>
        <taxon>Ponerini</taxon>
        <taxon>Harpegnathos</taxon>
    </lineage>
</organism>
<keyword evidence="1" id="KW-0547">Nucleotide-binding</keyword>
<dbReference type="OrthoDB" id="10256233at2759"/>
<evidence type="ECO:0000259" key="5">
    <source>
        <dbReference type="PROSITE" id="PS51194"/>
    </source>
</evidence>
<dbReference type="SUPFAM" id="SSF52540">
    <property type="entry name" value="P-loop containing nucleoside triphosphate hydrolases"/>
    <property type="match status" value="1"/>
</dbReference>
<dbReference type="EMBL" id="GL451850">
    <property type="protein sequence ID" value="EFN78418.1"/>
    <property type="molecule type" value="Genomic_DNA"/>
</dbReference>
<dbReference type="SMART" id="SM00490">
    <property type="entry name" value="HELICc"/>
    <property type="match status" value="1"/>
</dbReference>
<dbReference type="Pfam" id="PF00271">
    <property type="entry name" value="Helicase_C"/>
    <property type="match status" value="1"/>
</dbReference>
<keyword evidence="3 6" id="KW-0347">Helicase</keyword>
<dbReference type="CDD" id="cd18787">
    <property type="entry name" value="SF2_C_DEAD"/>
    <property type="match status" value="1"/>
</dbReference>
<dbReference type="GO" id="GO:0016787">
    <property type="term" value="F:hydrolase activity"/>
    <property type="evidence" value="ECO:0007669"/>
    <property type="project" value="UniProtKB-KW"/>
</dbReference>
<evidence type="ECO:0000313" key="7">
    <source>
        <dbReference type="Proteomes" id="UP000008237"/>
    </source>
</evidence>
<accession>E2C0Y2</accession>
<dbReference type="AlphaFoldDB" id="E2C0Y2"/>
<evidence type="ECO:0000256" key="2">
    <source>
        <dbReference type="ARBA" id="ARBA00022801"/>
    </source>
</evidence>
<dbReference type="InParanoid" id="E2C0Y2"/>
<dbReference type="GO" id="GO:0005829">
    <property type="term" value="C:cytosol"/>
    <property type="evidence" value="ECO:0007669"/>
    <property type="project" value="TreeGrafter"/>
</dbReference>
<dbReference type="InterPro" id="IPR001650">
    <property type="entry name" value="Helicase_C-like"/>
</dbReference>
<dbReference type="OMA" id="QDIDETN"/>
<dbReference type="GO" id="GO:0005524">
    <property type="term" value="F:ATP binding"/>
    <property type="evidence" value="ECO:0007669"/>
    <property type="project" value="UniProtKB-KW"/>
</dbReference>
<keyword evidence="7" id="KW-1185">Reference proteome</keyword>
<feature type="domain" description="Helicase C-terminal" evidence="5">
    <location>
        <begin position="91"/>
        <end position="255"/>
    </location>
</feature>
<keyword evidence="4" id="KW-0067">ATP-binding</keyword>
<keyword evidence="2" id="KW-0378">Hydrolase</keyword>
<dbReference type="PANTHER" id="PTHR47959">
    <property type="entry name" value="ATP-DEPENDENT RNA HELICASE RHLE-RELATED"/>
    <property type="match status" value="1"/>
</dbReference>
<protein>
    <submittedName>
        <fullName evidence="6">Probable ATP-dependent RNA helicase DDX28</fullName>
    </submittedName>
</protein>
<dbReference type="Gene3D" id="3.40.50.300">
    <property type="entry name" value="P-loop containing nucleotide triphosphate hydrolases"/>
    <property type="match status" value="1"/>
</dbReference>
<reference evidence="6 7" key="1">
    <citation type="journal article" date="2010" name="Science">
        <title>Genomic comparison of the ants Camponotus floridanus and Harpegnathos saltator.</title>
        <authorList>
            <person name="Bonasio R."/>
            <person name="Zhang G."/>
            <person name="Ye C."/>
            <person name="Mutti N.S."/>
            <person name="Fang X."/>
            <person name="Qin N."/>
            <person name="Donahue G."/>
            <person name="Yang P."/>
            <person name="Li Q."/>
            <person name="Li C."/>
            <person name="Zhang P."/>
            <person name="Huang Z."/>
            <person name="Berger S.L."/>
            <person name="Reinberg D."/>
            <person name="Wang J."/>
            <person name="Liebig J."/>
        </authorList>
    </citation>
    <scope>NUCLEOTIDE SEQUENCE [LARGE SCALE GENOMIC DNA]</scope>
    <source>
        <strain evidence="6 7">R22 G/1</strain>
    </source>
</reference>
<gene>
    <name evidence="6" type="ORF">EAI_13687</name>
</gene>
<dbReference type="GO" id="GO:0003724">
    <property type="term" value="F:RNA helicase activity"/>
    <property type="evidence" value="ECO:0007669"/>
    <property type="project" value="TreeGrafter"/>
</dbReference>
<name>E2C0Y2_HARSA</name>
<dbReference type="Proteomes" id="UP000008237">
    <property type="component" value="Unassembled WGS sequence"/>
</dbReference>
<evidence type="ECO:0000256" key="1">
    <source>
        <dbReference type="ARBA" id="ARBA00022741"/>
    </source>
</evidence>
<evidence type="ECO:0000256" key="4">
    <source>
        <dbReference type="ARBA" id="ARBA00022840"/>
    </source>
</evidence>
<dbReference type="InterPro" id="IPR027417">
    <property type="entry name" value="P-loop_NTPase"/>
</dbReference>
<evidence type="ECO:0000256" key="3">
    <source>
        <dbReference type="ARBA" id="ARBA00022806"/>
    </source>
</evidence>
<dbReference type="STRING" id="610380.E2C0Y2"/>